<dbReference type="InterPro" id="IPR018333">
    <property type="entry name" value="Squalene_cyclase"/>
</dbReference>
<evidence type="ECO:0000313" key="2">
    <source>
        <dbReference type="EMBL" id="THG12296.1"/>
    </source>
</evidence>
<organism evidence="2 3">
    <name type="scientific">Camellia sinensis var. sinensis</name>
    <name type="common">China tea</name>
    <dbReference type="NCBI Taxonomy" id="542762"/>
    <lineage>
        <taxon>Eukaryota</taxon>
        <taxon>Viridiplantae</taxon>
        <taxon>Streptophyta</taxon>
        <taxon>Embryophyta</taxon>
        <taxon>Tracheophyta</taxon>
        <taxon>Spermatophyta</taxon>
        <taxon>Magnoliopsida</taxon>
        <taxon>eudicotyledons</taxon>
        <taxon>Gunneridae</taxon>
        <taxon>Pentapetalae</taxon>
        <taxon>asterids</taxon>
        <taxon>Ericales</taxon>
        <taxon>Theaceae</taxon>
        <taxon>Camellia</taxon>
    </lineage>
</organism>
<dbReference type="PANTHER" id="PTHR11764:SF20">
    <property type="entry name" value="LANOSTEROL SYNTHASE"/>
    <property type="match status" value="1"/>
</dbReference>
<dbReference type="GO" id="GO:0005811">
    <property type="term" value="C:lipid droplet"/>
    <property type="evidence" value="ECO:0007669"/>
    <property type="project" value="InterPro"/>
</dbReference>
<name>A0A4S4E9W6_CAMSN</name>
<dbReference type="PANTHER" id="PTHR11764">
    <property type="entry name" value="TERPENE CYCLASE/MUTASE FAMILY MEMBER"/>
    <property type="match status" value="1"/>
</dbReference>
<comment type="caution">
    <text evidence="2">The sequence shown here is derived from an EMBL/GenBank/DDBJ whole genome shotgun (WGS) entry which is preliminary data.</text>
</comment>
<dbReference type="Proteomes" id="UP000306102">
    <property type="component" value="Unassembled WGS sequence"/>
</dbReference>
<accession>A0A4S4E9W6</accession>
<evidence type="ECO:0008006" key="4">
    <source>
        <dbReference type="Google" id="ProtNLM"/>
    </source>
</evidence>
<dbReference type="SUPFAM" id="SSF48239">
    <property type="entry name" value="Terpenoid cyclases/Protein prenyltransferases"/>
    <property type="match status" value="1"/>
</dbReference>
<dbReference type="InterPro" id="IPR008930">
    <property type="entry name" value="Terpenoid_cyclase/PrenylTrfase"/>
</dbReference>
<dbReference type="Gene3D" id="1.50.10.20">
    <property type="match status" value="1"/>
</dbReference>
<dbReference type="EMBL" id="SDRB02006609">
    <property type="protein sequence ID" value="THG12296.1"/>
    <property type="molecule type" value="Genomic_DNA"/>
</dbReference>
<dbReference type="STRING" id="542762.A0A4S4E9W6"/>
<keyword evidence="3" id="KW-1185">Reference proteome</keyword>
<evidence type="ECO:0000256" key="1">
    <source>
        <dbReference type="ARBA" id="ARBA00009755"/>
    </source>
</evidence>
<reference evidence="2 3" key="1">
    <citation type="journal article" date="2018" name="Proc. Natl. Acad. Sci. U.S.A.">
        <title>Draft genome sequence of Camellia sinensis var. sinensis provides insights into the evolution of the tea genome and tea quality.</title>
        <authorList>
            <person name="Wei C."/>
            <person name="Yang H."/>
            <person name="Wang S."/>
            <person name="Zhao J."/>
            <person name="Liu C."/>
            <person name="Gao L."/>
            <person name="Xia E."/>
            <person name="Lu Y."/>
            <person name="Tai Y."/>
            <person name="She G."/>
            <person name="Sun J."/>
            <person name="Cao H."/>
            <person name="Tong W."/>
            <person name="Gao Q."/>
            <person name="Li Y."/>
            <person name="Deng W."/>
            <person name="Jiang X."/>
            <person name="Wang W."/>
            <person name="Chen Q."/>
            <person name="Zhang S."/>
            <person name="Li H."/>
            <person name="Wu J."/>
            <person name="Wang P."/>
            <person name="Li P."/>
            <person name="Shi C."/>
            <person name="Zheng F."/>
            <person name="Jian J."/>
            <person name="Huang B."/>
            <person name="Shan D."/>
            <person name="Shi M."/>
            <person name="Fang C."/>
            <person name="Yue Y."/>
            <person name="Li F."/>
            <person name="Li D."/>
            <person name="Wei S."/>
            <person name="Han B."/>
            <person name="Jiang C."/>
            <person name="Yin Y."/>
            <person name="Xia T."/>
            <person name="Zhang Z."/>
            <person name="Bennetzen J.L."/>
            <person name="Zhao S."/>
            <person name="Wan X."/>
        </authorList>
    </citation>
    <scope>NUCLEOTIDE SEQUENCE [LARGE SCALE GENOMIC DNA]</scope>
    <source>
        <strain evidence="3">cv. Shuchazao</strain>
        <tissue evidence="2">Leaf</tissue>
    </source>
</reference>
<protein>
    <recommendedName>
        <fullName evidence="4">Squalene cyclase N-terminal domain-containing protein</fullName>
    </recommendedName>
</protein>
<comment type="similarity">
    <text evidence="1">Belongs to the terpene cyclase/mutase family.</text>
</comment>
<dbReference type="GO" id="GO:0031559">
    <property type="term" value="F:oxidosqualene cyclase activity"/>
    <property type="evidence" value="ECO:0007669"/>
    <property type="project" value="UniProtKB-ARBA"/>
</dbReference>
<gene>
    <name evidence="2" type="ORF">TEA_001483</name>
</gene>
<dbReference type="GO" id="GO:0016104">
    <property type="term" value="P:triterpenoid biosynthetic process"/>
    <property type="evidence" value="ECO:0007669"/>
    <property type="project" value="InterPro"/>
</dbReference>
<dbReference type="AlphaFoldDB" id="A0A4S4E9W6"/>
<evidence type="ECO:0000313" key="3">
    <source>
        <dbReference type="Proteomes" id="UP000306102"/>
    </source>
</evidence>
<proteinExistence type="inferred from homology"/>
<sequence>MWKLKIAEGGSPWLRTVNDHVGRQFWEFDPNLGSPEELMEINNARRNFTNNRFQKKHSDDLLMRLQFAKESPRRILLPQVKVKDTEDITEDQVMTTLRRAISFHSTLQAHDGHWPGDYGGRLWCHCRMVYLPMSYLYGKRFVGPITPTVLALRKELYTVPYHKIDWNHARNQCAKVVWIELQTSRAEASTRMLKLGLSHFGVFKLGLTSFQASNSTRARLLGFRIRIVNRNVLVPNRESNRIES</sequence>